<sequence>MARQAASNNRDEGGGSTEEDSVLRLRWNSHVESLQQLFENLLEQQLFVDVTLACEGGSLKAHKVMLSACSTYFRRVLHETGSKNPVIIMRDVSYSEMDFILQFIYRGEIHVPEARLPSLLKTARLLEIRGLSDKLDQPFDETKPSETESRKRRNSDGATNGFHSPPHSPQVNGKAKKPTHTVTKEEELDNEEMDSDFDETDHSQTNNEHNQIMKNEMMDQRLTPPTPLDLSNGDIGASDEENEVPSGHQSDKKKSASPIPVHVKCEVPELNQSQQGADEDDEEEEDDAVNPDQYPFSMLADSDQSGGGGAGVVVQAVCPFCFKDCKRTAELRAHIRAHTGEKPFRCDICSAPFARSAHLKRHRRVHTGERPFECHRCQKTFSRQDKLKLHMDRHRLRDTGGKMIVGRPKKIAAKKNEEQSVTTPSTSSASSSTPTPTSVEMTGMGQFAFPGAPARSGPPQSPNGSNRTTTPSPSLPYSDMNYFSLLSLSQRGLTISSTATTQSGQQSDLPSPTVPNLLSPQALQELSLFRQGGTNSNSTRGRQQRSTRSTAAAASNRSSSRSSVESASETLLNFAQQVGEVVVGHSSAAQSS</sequence>
<dbReference type="FunFam" id="3.30.160.60:FF:000100">
    <property type="entry name" value="Zinc finger 45-like"/>
    <property type="match status" value="1"/>
</dbReference>
<accession>A0A0P5WHF3</accession>
<protein>
    <submittedName>
        <fullName evidence="1">Zinc finger and BTB domain-containing protein 26</fullName>
    </submittedName>
</protein>
<dbReference type="PROSITE" id="PS00028">
    <property type="entry name" value="ZINC_FINGER_C2H2_1"/>
    <property type="match status" value="3"/>
</dbReference>
<dbReference type="SMART" id="SM00225">
    <property type="entry name" value="BTB"/>
    <property type="match status" value="1"/>
</dbReference>
<comment type="caution">
    <text evidence="1">The sequence shown here is derived from an EMBL/GenBank/DDBJ whole genome shotgun (WGS) entry which is preliminary data.</text>
</comment>
<organism evidence="1 2">
    <name type="scientific">Daphnia magna</name>
    <dbReference type="NCBI Taxonomy" id="35525"/>
    <lineage>
        <taxon>Eukaryota</taxon>
        <taxon>Metazoa</taxon>
        <taxon>Ecdysozoa</taxon>
        <taxon>Arthropoda</taxon>
        <taxon>Crustacea</taxon>
        <taxon>Branchiopoda</taxon>
        <taxon>Diplostraca</taxon>
        <taxon>Cladocera</taxon>
        <taxon>Anomopoda</taxon>
        <taxon>Daphniidae</taxon>
        <taxon>Daphnia</taxon>
    </lineage>
</organism>
<dbReference type="EMBL" id="LRGB01000568">
    <property type="protein sequence ID" value="KZS17985.1"/>
    <property type="molecule type" value="Genomic_DNA"/>
</dbReference>
<dbReference type="InterPro" id="IPR011333">
    <property type="entry name" value="SKP1/BTB/POZ_sf"/>
</dbReference>
<dbReference type="GO" id="GO:0048666">
    <property type="term" value="P:neuron development"/>
    <property type="evidence" value="ECO:0007669"/>
    <property type="project" value="UniProtKB-ARBA"/>
</dbReference>
<dbReference type="Pfam" id="PF00096">
    <property type="entry name" value="zf-C2H2"/>
    <property type="match status" value="2"/>
</dbReference>
<dbReference type="InterPro" id="IPR000210">
    <property type="entry name" value="BTB/POZ_dom"/>
</dbReference>
<dbReference type="PANTHER" id="PTHR23110">
    <property type="entry name" value="BTB DOMAIN TRANSCRIPTION FACTOR"/>
    <property type="match status" value="1"/>
</dbReference>
<dbReference type="Pfam" id="PF00651">
    <property type="entry name" value="BTB"/>
    <property type="match status" value="1"/>
</dbReference>
<evidence type="ECO:0000313" key="2">
    <source>
        <dbReference type="Proteomes" id="UP000076858"/>
    </source>
</evidence>
<dbReference type="Proteomes" id="UP000076858">
    <property type="component" value="Unassembled WGS sequence"/>
</dbReference>
<dbReference type="GO" id="GO:0048513">
    <property type="term" value="P:animal organ development"/>
    <property type="evidence" value="ECO:0007669"/>
    <property type="project" value="UniProtKB-ARBA"/>
</dbReference>
<gene>
    <name evidence="1" type="ORF">APZ42_016007</name>
</gene>
<dbReference type="SUPFAM" id="SSF57667">
    <property type="entry name" value="beta-beta-alpha zinc fingers"/>
    <property type="match status" value="2"/>
</dbReference>
<evidence type="ECO:0000313" key="1">
    <source>
        <dbReference type="EMBL" id="KZS17985.1"/>
    </source>
</evidence>
<dbReference type="InterPro" id="IPR013087">
    <property type="entry name" value="Znf_C2H2_type"/>
</dbReference>
<dbReference type="Gene3D" id="3.30.710.10">
    <property type="entry name" value="Potassium Channel Kv1.1, Chain A"/>
    <property type="match status" value="1"/>
</dbReference>
<dbReference type="PROSITE" id="PS50097">
    <property type="entry name" value="BTB"/>
    <property type="match status" value="1"/>
</dbReference>
<dbReference type="SMART" id="SM00355">
    <property type="entry name" value="ZnF_C2H2"/>
    <property type="match status" value="3"/>
</dbReference>
<keyword evidence="2" id="KW-1185">Reference proteome</keyword>
<name>A0A0P5WHF3_9CRUS</name>
<dbReference type="Gene3D" id="3.30.160.60">
    <property type="entry name" value="Classic Zinc Finger"/>
    <property type="match status" value="3"/>
</dbReference>
<dbReference type="FunFam" id="3.30.160.60:FF:002343">
    <property type="entry name" value="Zinc finger protein 33A"/>
    <property type="match status" value="1"/>
</dbReference>
<reference evidence="1 2" key="1">
    <citation type="submission" date="2016-03" db="EMBL/GenBank/DDBJ databases">
        <title>EvidentialGene: Evidence-directed Construction of Genes on Genomes.</title>
        <authorList>
            <person name="Gilbert D.G."/>
            <person name="Choi J.-H."/>
            <person name="Mockaitis K."/>
            <person name="Colbourne J."/>
            <person name="Pfrender M."/>
        </authorList>
    </citation>
    <scope>NUCLEOTIDE SEQUENCE [LARGE SCALE GENOMIC DNA]</scope>
    <source>
        <strain evidence="1 2">Xinb3</strain>
        <tissue evidence="1">Complete organism</tissue>
    </source>
</reference>
<dbReference type="SUPFAM" id="SSF54695">
    <property type="entry name" value="POZ domain"/>
    <property type="match status" value="1"/>
</dbReference>
<dbReference type="InterPro" id="IPR036236">
    <property type="entry name" value="Znf_C2H2_sf"/>
</dbReference>
<dbReference type="PROSITE" id="PS50157">
    <property type="entry name" value="ZINC_FINGER_C2H2_2"/>
    <property type="match status" value="3"/>
</dbReference>
<dbReference type="GO" id="GO:0005634">
    <property type="term" value="C:nucleus"/>
    <property type="evidence" value="ECO:0007669"/>
    <property type="project" value="TreeGrafter"/>
</dbReference>
<dbReference type="InterPro" id="IPR051095">
    <property type="entry name" value="Dros_DevTransReg"/>
</dbReference>
<dbReference type="CDD" id="cd18315">
    <property type="entry name" value="BTB_POZ_BAB-like"/>
    <property type="match status" value="1"/>
</dbReference>
<dbReference type="STRING" id="35525.A0A0P5WHF3"/>
<dbReference type="OrthoDB" id="10261408at2759"/>
<dbReference type="AlphaFoldDB" id="A0A0P5WHF3"/>
<dbReference type="GO" id="GO:0003006">
    <property type="term" value="P:developmental process involved in reproduction"/>
    <property type="evidence" value="ECO:0007669"/>
    <property type="project" value="UniProtKB-ARBA"/>
</dbReference>
<dbReference type="GO" id="GO:0008270">
    <property type="term" value="F:zinc ion binding"/>
    <property type="evidence" value="ECO:0007669"/>
    <property type="project" value="UniProtKB-KW"/>
</dbReference>
<proteinExistence type="predicted"/>
<dbReference type="PANTHER" id="PTHR23110:SF109">
    <property type="entry name" value="FI07618P-RELATED"/>
    <property type="match status" value="1"/>
</dbReference>
<dbReference type="GO" id="GO:0006357">
    <property type="term" value="P:regulation of transcription by RNA polymerase II"/>
    <property type="evidence" value="ECO:0007669"/>
    <property type="project" value="TreeGrafter"/>
</dbReference>